<protein>
    <submittedName>
        <fullName evidence="9">Uncharacterized protein</fullName>
    </submittedName>
</protein>
<dbReference type="EMBL" id="PKMF04000854">
    <property type="protein sequence ID" value="KAK7817952.1"/>
    <property type="molecule type" value="Genomic_DNA"/>
</dbReference>
<evidence type="ECO:0000256" key="7">
    <source>
        <dbReference type="ARBA" id="ARBA00023136"/>
    </source>
</evidence>
<evidence type="ECO:0000256" key="2">
    <source>
        <dbReference type="ARBA" id="ARBA00022692"/>
    </source>
</evidence>
<comment type="subcellular location">
    <subcellularLocation>
        <location evidence="1">Membrane</location>
        <topology evidence="1">Single-pass membrane protein</topology>
    </subcellularLocation>
</comment>
<dbReference type="PANTHER" id="PTHR47168:SF3">
    <property type="entry name" value="RING-TYPE DOMAIN-CONTAINING PROTEIN"/>
    <property type="match status" value="1"/>
</dbReference>
<evidence type="ECO:0000313" key="10">
    <source>
        <dbReference type="Proteomes" id="UP000237347"/>
    </source>
</evidence>
<evidence type="ECO:0000256" key="4">
    <source>
        <dbReference type="ARBA" id="ARBA00022771"/>
    </source>
</evidence>
<keyword evidence="7 8" id="KW-0472">Membrane</keyword>
<comment type="caution">
    <text evidence="9">The sequence shown here is derived from an EMBL/GenBank/DDBJ whole genome shotgun (WGS) entry which is preliminary data.</text>
</comment>
<reference evidence="9 10" key="1">
    <citation type="journal article" date="2018" name="Sci. Data">
        <title>The draft genome sequence of cork oak.</title>
        <authorList>
            <person name="Ramos A.M."/>
            <person name="Usie A."/>
            <person name="Barbosa P."/>
            <person name="Barros P.M."/>
            <person name="Capote T."/>
            <person name="Chaves I."/>
            <person name="Simoes F."/>
            <person name="Abreu I."/>
            <person name="Carrasquinho I."/>
            <person name="Faro C."/>
            <person name="Guimaraes J.B."/>
            <person name="Mendonca D."/>
            <person name="Nobrega F."/>
            <person name="Rodrigues L."/>
            <person name="Saibo N.J.M."/>
            <person name="Varela M.C."/>
            <person name="Egas C."/>
            <person name="Matos J."/>
            <person name="Miguel C.M."/>
            <person name="Oliveira M.M."/>
            <person name="Ricardo C.P."/>
            <person name="Goncalves S."/>
        </authorList>
    </citation>
    <scope>NUCLEOTIDE SEQUENCE [LARGE SCALE GENOMIC DNA]</scope>
    <source>
        <strain evidence="10">cv. HL8</strain>
    </source>
</reference>
<evidence type="ECO:0000256" key="3">
    <source>
        <dbReference type="ARBA" id="ARBA00022723"/>
    </source>
</evidence>
<keyword evidence="3" id="KW-0479">Metal-binding</keyword>
<dbReference type="InterPro" id="IPR051653">
    <property type="entry name" value="E3_ligase_sorting_rcpt"/>
</dbReference>
<keyword evidence="4" id="KW-0863">Zinc-finger</keyword>
<evidence type="ECO:0000256" key="6">
    <source>
        <dbReference type="ARBA" id="ARBA00022989"/>
    </source>
</evidence>
<accession>A0AAW0IUH1</accession>
<dbReference type="Proteomes" id="UP000237347">
    <property type="component" value="Unassembled WGS sequence"/>
</dbReference>
<feature type="transmembrane region" description="Helical" evidence="8">
    <location>
        <begin position="103"/>
        <end position="122"/>
    </location>
</feature>
<proteinExistence type="predicted"/>
<keyword evidence="2 8" id="KW-0812">Transmembrane</keyword>
<dbReference type="GO" id="GO:0016020">
    <property type="term" value="C:membrane"/>
    <property type="evidence" value="ECO:0007669"/>
    <property type="project" value="UniProtKB-SubCell"/>
</dbReference>
<evidence type="ECO:0000256" key="1">
    <source>
        <dbReference type="ARBA" id="ARBA00004167"/>
    </source>
</evidence>
<keyword evidence="10" id="KW-1185">Reference proteome</keyword>
<name>A0AAW0IUH1_QUESU</name>
<dbReference type="GO" id="GO:0008270">
    <property type="term" value="F:zinc ion binding"/>
    <property type="evidence" value="ECO:0007669"/>
    <property type="project" value="UniProtKB-KW"/>
</dbReference>
<organism evidence="9 10">
    <name type="scientific">Quercus suber</name>
    <name type="common">Cork oak</name>
    <dbReference type="NCBI Taxonomy" id="58331"/>
    <lineage>
        <taxon>Eukaryota</taxon>
        <taxon>Viridiplantae</taxon>
        <taxon>Streptophyta</taxon>
        <taxon>Embryophyta</taxon>
        <taxon>Tracheophyta</taxon>
        <taxon>Spermatophyta</taxon>
        <taxon>Magnoliopsida</taxon>
        <taxon>eudicotyledons</taxon>
        <taxon>Gunneridae</taxon>
        <taxon>Pentapetalae</taxon>
        <taxon>rosids</taxon>
        <taxon>fabids</taxon>
        <taxon>Fagales</taxon>
        <taxon>Fagaceae</taxon>
        <taxon>Quercus</taxon>
    </lineage>
</organism>
<sequence>MQTKRTKKAGIVGKYVRCMDFFCFHLQPLYFSLIHVHFLFLQSSGGVHSDLDDEDRHMSFCASGLRPNSRCTCGTFFLAEEPSIHASIFQILMLADALFEVDFPPLAVVLNCSLMLSAFAVLTV</sequence>
<keyword evidence="6 8" id="KW-1133">Transmembrane helix</keyword>
<dbReference type="PANTHER" id="PTHR47168">
    <property type="entry name" value="RING ZINC FINGER DOMAIN SUPERFAMILY PROTEIN-RELATED"/>
    <property type="match status" value="1"/>
</dbReference>
<dbReference type="AlphaFoldDB" id="A0AAW0IUH1"/>
<evidence type="ECO:0000256" key="8">
    <source>
        <dbReference type="SAM" id="Phobius"/>
    </source>
</evidence>
<keyword evidence="5" id="KW-0862">Zinc</keyword>
<feature type="transmembrane region" description="Helical" evidence="8">
    <location>
        <begin position="21"/>
        <end position="41"/>
    </location>
</feature>
<evidence type="ECO:0000256" key="5">
    <source>
        <dbReference type="ARBA" id="ARBA00022833"/>
    </source>
</evidence>
<evidence type="ECO:0000313" key="9">
    <source>
        <dbReference type="EMBL" id="KAK7817952.1"/>
    </source>
</evidence>
<gene>
    <name evidence="9" type="ORF">CFP56_042024</name>
</gene>